<comment type="caution">
    <text evidence="1">The sequence shown here is derived from an EMBL/GenBank/DDBJ whole genome shotgun (WGS) entry which is preliminary data.</text>
</comment>
<dbReference type="RefSeq" id="WP_176909789.1">
    <property type="nucleotide sequence ID" value="NZ_JABKAU010000041.1"/>
</dbReference>
<dbReference type="AlphaFoldDB" id="A0A7Y7PRX9"/>
<dbReference type="EMBL" id="JABKAU010000041">
    <property type="protein sequence ID" value="NVO32934.1"/>
    <property type="molecule type" value="Genomic_DNA"/>
</dbReference>
<protein>
    <submittedName>
        <fullName evidence="1">Uncharacterized protein</fullName>
    </submittedName>
</protein>
<evidence type="ECO:0000313" key="2">
    <source>
        <dbReference type="Proteomes" id="UP000565521"/>
    </source>
</evidence>
<sequence length="73" mass="8651">MNRTMKTPDEKAVFRYRLEQVRPLLPSVPAIRINTLHPEIDPELVRNVLRRPCRRYDEKILTELENLAKQTPA</sequence>
<reference evidence="1 2" key="1">
    <citation type="submission" date="2020-05" db="EMBL/GenBank/DDBJ databases">
        <title>Hymenobacter terrestris sp. nov. and Hymenobacter lapidiphilus sp. nov., isolated from regoliths in Antarctica.</title>
        <authorList>
            <person name="Sedlacek I."/>
            <person name="Pantucek R."/>
            <person name="Zeman M."/>
            <person name="Holochova P."/>
            <person name="Kralova S."/>
            <person name="Stankova E."/>
            <person name="Sedo O."/>
            <person name="Micenkova L."/>
            <person name="Svec P."/>
            <person name="Gupta V."/>
            <person name="Sood U."/>
            <person name="Korpole U.S."/>
            <person name="Lal R."/>
        </authorList>
    </citation>
    <scope>NUCLEOTIDE SEQUENCE [LARGE SCALE GENOMIC DNA]</scope>
    <source>
        <strain evidence="1 2">P5342</strain>
    </source>
</reference>
<accession>A0A7Y7PRX9</accession>
<evidence type="ECO:0000313" key="1">
    <source>
        <dbReference type="EMBL" id="NVO32934.1"/>
    </source>
</evidence>
<organism evidence="1 2">
    <name type="scientific">Hymenobacter lapidiphilus</name>
    <dbReference type="NCBI Taxonomy" id="2608003"/>
    <lineage>
        <taxon>Bacteria</taxon>
        <taxon>Pseudomonadati</taxon>
        <taxon>Bacteroidota</taxon>
        <taxon>Cytophagia</taxon>
        <taxon>Cytophagales</taxon>
        <taxon>Hymenobacteraceae</taxon>
        <taxon>Hymenobacter</taxon>
    </lineage>
</organism>
<dbReference type="Proteomes" id="UP000565521">
    <property type="component" value="Unassembled WGS sequence"/>
</dbReference>
<keyword evidence="2" id="KW-1185">Reference proteome</keyword>
<gene>
    <name evidence="1" type="ORF">HW554_17095</name>
</gene>
<name>A0A7Y7PRX9_9BACT</name>
<proteinExistence type="predicted"/>